<accession>A0A0P1B3I8</accession>
<organism evidence="1 2">
    <name type="scientific">Plasmopara halstedii</name>
    <name type="common">Downy mildew of sunflower</name>
    <dbReference type="NCBI Taxonomy" id="4781"/>
    <lineage>
        <taxon>Eukaryota</taxon>
        <taxon>Sar</taxon>
        <taxon>Stramenopiles</taxon>
        <taxon>Oomycota</taxon>
        <taxon>Peronosporomycetes</taxon>
        <taxon>Peronosporales</taxon>
        <taxon>Peronosporaceae</taxon>
        <taxon>Plasmopara</taxon>
    </lineage>
</organism>
<keyword evidence="2" id="KW-1185">Reference proteome</keyword>
<evidence type="ECO:0000313" key="1">
    <source>
        <dbReference type="EMBL" id="CEG49314.1"/>
    </source>
</evidence>
<dbReference type="EMBL" id="CCYD01003042">
    <property type="protein sequence ID" value="CEG49314.1"/>
    <property type="molecule type" value="Genomic_DNA"/>
</dbReference>
<protein>
    <submittedName>
        <fullName evidence="1">Uncharacterized protein</fullName>
    </submittedName>
</protein>
<dbReference type="Proteomes" id="UP000054928">
    <property type="component" value="Unassembled WGS sequence"/>
</dbReference>
<reference evidence="2" key="1">
    <citation type="submission" date="2014-09" db="EMBL/GenBank/DDBJ databases">
        <authorList>
            <person name="Sharma Rahul"/>
            <person name="Thines Marco"/>
        </authorList>
    </citation>
    <scope>NUCLEOTIDE SEQUENCE [LARGE SCALE GENOMIC DNA]</scope>
</reference>
<dbReference type="RefSeq" id="XP_024585683.1">
    <property type="nucleotide sequence ID" value="XM_024720489.1"/>
</dbReference>
<name>A0A0P1B3I8_PLAHL</name>
<proteinExistence type="predicted"/>
<dbReference type="AlphaFoldDB" id="A0A0P1B3I8"/>
<sequence length="71" mass="7926">MLLTSFRCGFVPFSFVCVKSASGKCPTRTSLKRQLKIGARYVVDFVDDWSRSVKNTSSSKVVTENDERAST</sequence>
<evidence type="ECO:0000313" key="2">
    <source>
        <dbReference type="Proteomes" id="UP000054928"/>
    </source>
</evidence>
<dbReference type="GeneID" id="36402139"/>